<dbReference type="EMBL" id="BAABGT010000032">
    <property type="protein sequence ID" value="GAA4545644.1"/>
    <property type="molecule type" value="Genomic_DNA"/>
</dbReference>
<organism evidence="1 2">
    <name type="scientific">Pseudonocardia xishanensis</name>
    <dbReference type="NCBI Taxonomy" id="630995"/>
    <lineage>
        <taxon>Bacteria</taxon>
        <taxon>Bacillati</taxon>
        <taxon>Actinomycetota</taxon>
        <taxon>Actinomycetes</taxon>
        <taxon>Pseudonocardiales</taxon>
        <taxon>Pseudonocardiaceae</taxon>
        <taxon>Pseudonocardia</taxon>
    </lineage>
</organism>
<protein>
    <submittedName>
        <fullName evidence="1">Uncharacterized protein</fullName>
    </submittedName>
</protein>
<evidence type="ECO:0000313" key="2">
    <source>
        <dbReference type="Proteomes" id="UP001501598"/>
    </source>
</evidence>
<sequence>MSIPNARLAAAEEKFTRLDLAHRDIALDATNAGTRWKQDPTEEHRLAFVAALDVAVGSIRNVIDALHDYRAVAADAVPGSTYDAIGAMLPELDRGHVDMVALRKYVSDPSAVPTPS</sequence>
<reference evidence="2" key="1">
    <citation type="journal article" date="2019" name="Int. J. Syst. Evol. Microbiol.">
        <title>The Global Catalogue of Microorganisms (GCM) 10K type strain sequencing project: providing services to taxonomists for standard genome sequencing and annotation.</title>
        <authorList>
            <consortium name="The Broad Institute Genomics Platform"/>
            <consortium name="The Broad Institute Genome Sequencing Center for Infectious Disease"/>
            <person name="Wu L."/>
            <person name="Ma J."/>
        </authorList>
    </citation>
    <scope>NUCLEOTIDE SEQUENCE [LARGE SCALE GENOMIC DNA]</scope>
    <source>
        <strain evidence="2">JCM 17906</strain>
    </source>
</reference>
<keyword evidence="2" id="KW-1185">Reference proteome</keyword>
<name>A0ABP8RQW8_9PSEU</name>
<proteinExistence type="predicted"/>
<dbReference type="Proteomes" id="UP001501598">
    <property type="component" value="Unassembled WGS sequence"/>
</dbReference>
<dbReference type="RefSeq" id="WP_345416608.1">
    <property type="nucleotide sequence ID" value="NZ_BAABGT010000032.1"/>
</dbReference>
<evidence type="ECO:0000313" key="1">
    <source>
        <dbReference type="EMBL" id="GAA4545644.1"/>
    </source>
</evidence>
<accession>A0ABP8RQW8</accession>
<gene>
    <name evidence="1" type="ORF">GCM10023175_25880</name>
</gene>
<comment type="caution">
    <text evidence="1">The sequence shown here is derived from an EMBL/GenBank/DDBJ whole genome shotgun (WGS) entry which is preliminary data.</text>
</comment>